<reference evidence="1 2" key="1">
    <citation type="submission" date="2023-01" db="EMBL/GenBank/DDBJ databases">
        <title>Analysis of 21 Apiospora genomes using comparative genomics revels a genus with tremendous synthesis potential of carbohydrate active enzymes and secondary metabolites.</title>
        <authorList>
            <person name="Sorensen T."/>
        </authorList>
    </citation>
    <scope>NUCLEOTIDE SEQUENCE [LARGE SCALE GENOMIC DNA]</scope>
    <source>
        <strain evidence="1 2">CBS 33761</strain>
    </source>
</reference>
<protein>
    <submittedName>
        <fullName evidence="1">Uncharacterized protein</fullName>
    </submittedName>
</protein>
<name>A0ABR1U028_9PEZI</name>
<accession>A0ABR1U028</accession>
<comment type="caution">
    <text evidence="1">The sequence shown here is derived from an EMBL/GenBank/DDBJ whole genome shotgun (WGS) entry which is preliminary data.</text>
</comment>
<dbReference type="EMBL" id="JAQQWK010000002">
    <property type="protein sequence ID" value="KAK8052240.1"/>
    <property type="molecule type" value="Genomic_DNA"/>
</dbReference>
<sequence>MPFPRITYTFPKGMTAISDTDLLEIIASLAYTSDLARLQGMRAWAVHVLPADTAIKANRRGFDADVNNTLHYSYNISETVTRSSAFGFSSYEALVNVKRLEDSGNRVFLLGERDRARGA</sequence>
<dbReference type="Proteomes" id="UP001444661">
    <property type="component" value="Unassembled WGS sequence"/>
</dbReference>
<gene>
    <name evidence="1" type="ORF">PG993_003625</name>
</gene>
<keyword evidence="2" id="KW-1185">Reference proteome</keyword>
<evidence type="ECO:0000313" key="1">
    <source>
        <dbReference type="EMBL" id="KAK8052240.1"/>
    </source>
</evidence>
<organism evidence="1 2">
    <name type="scientific">Apiospora rasikravindrae</name>
    <dbReference type="NCBI Taxonomy" id="990691"/>
    <lineage>
        <taxon>Eukaryota</taxon>
        <taxon>Fungi</taxon>
        <taxon>Dikarya</taxon>
        <taxon>Ascomycota</taxon>
        <taxon>Pezizomycotina</taxon>
        <taxon>Sordariomycetes</taxon>
        <taxon>Xylariomycetidae</taxon>
        <taxon>Amphisphaeriales</taxon>
        <taxon>Apiosporaceae</taxon>
        <taxon>Apiospora</taxon>
    </lineage>
</organism>
<evidence type="ECO:0000313" key="2">
    <source>
        <dbReference type="Proteomes" id="UP001444661"/>
    </source>
</evidence>
<proteinExistence type="predicted"/>